<keyword evidence="4 11" id="KW-0808">Transferase</keyword>
<dbReference type="Gene3D" id="3.40.1190.20">
    <property type="match status" value="1"/>
</dbReference>
<evidence type="ECO:0000256" key="11">
    <source>
        <dbReference type="HAMAP-Rule" id="MF_00228"/>
    </source>
</evidence>
<evidence type="ECO:0000256" key="7">
    <source>
        <dbReference type="ARBA" id="ARBA00022777"/>
    </source>
</evidence>
<organism evidence="12 13">
    <name type="scientific">Candidatus Faecalibacterium gallistercoris</name>
    <dbReference type="NCBI Taxonomy" id="2838579"/>
    <lineage>
        <taxon>Bacteria</taxon>
        <taxon>Bacillati</taxon>
        <taxon>Bacillota</taxon>
        <taxon>Clostridia</taxon>
        <taxon>Eubacteriales</taxon>
        <taxon>Oscillospiraceae</taxon>
        <taxon>Faecalibacterium</taxon>
    </lineage>
</organism>
<dbReference type="InterPro" id="IPR000417">
    <property type="entry name" value="Hyethyz_kinase"/>
</dbReference>
<reference evidence="12" key="2">
    <citation type="submission" date="2021-04" db="EMBL/GenBank/DDBJ databases">
        <authorList>
            <person name="Gilroy R."/>
        </authorList>
    </citation>
    <scope>NUCLEOTIDE SEQUENCE</scope>
    <source>
        <strain evidence="12">ChiBcec16-3735</strain>
    </source>
</reference>
<dbReference type="NCBIfam" id="NF006830">
    <property type="entry name" value="PRK09355.1"/>
    <property type="match status" value="1"/>
</dbReference>
<evidence type="ECO:0000313" key="13">
    <source>
        <dbReference type="Proteomes" id="UP000824065"/>
    </source>
</evidence>
<dbReference type="GO" id="GO:0009228">
    <property type="term" value="P:thiamine biosynthetic process"/>
    <property type="evidence" value="ECO:0007669"/>
    <property type="project" value="UniProtKB-KW"/>
</dbReference>
<dbReference type="EMBL" id="DXBJ01000075">
    <property type="protein sequence ID" value="HIZ58873.1"/>
    <property type="molecule type" value="Genomic_DNA"/>
</dbReference>
<accession>A0A9D2JNU3</accession>
<comment type="catalytic activity">
    <reaction evidence="1 11">
        <text>5-(2-hydroxyethyl)-4-methylthiazole + ATP = 4-methyl-5-(2-phosphooxyethyl)-thiazole + ADP + H(+)</text>
        <dbReference type="Rhea" id="RHEA:24212"/>
        <dbReference type="ChEBI" id="CHEBI:15378"/>
        <dbReference type="ChEBI" id="CHEBI:17957"/>
        <dbReference type="ChEBI" id="CHEBI:30616"/>
        <dbReference type="ChEBI" id="CHEBI:58296"/>
        <dbReference type="ChEBI" id="CHEBI:456216"/>
        <dbReference type="EC" id="2.7.1.50"/>
    </reaction>
</comment>
<dbReference type="PRINTS" id="PR01099">
    <property type="entry name" value="HYETHTZKNASE"/>
</dbReference>
<keyword evidence="6 11" id="KW-0547">Nucleotide-binding</keyword>
<protein>
    <recommendedName>
        <fullName evidence="11">Hydroxyethylthiazole kinase</fullName>
        <ecNumber evidence="11">2.7.1.50</ecNumber>
    </recommendedName>
    <alternativeName>
        <fullName evidence="11">4-methyl-5-beta-hydroxyethylthiazole kinase</fullName>
        <shortName evidence="11">TH kinase</shortName>
        <shortName evidence="11">Thz kinase</shortName>
    </alternativeName>
</protein>
<dbReference type="PIRSF" id="PIRSF000513">
    <property type="entry name" value="Thz_kinase"/>
    <property type="match status" value="1"/>
</dbReference>
<feature type="binding site" evidence="11">
    <location>
        <position position="117"/>
    </location>
    <ligand>
        <name>ATP</name>
        <dbReference type="ChEBI" id="CHEBI:30616"/>
    </ligand>
</feature>
<dbReference type="EC" id="2.7.1.50" evidence="11"/>
<dbReference type="SUPFAM" id="SSF53613">
    <property type="entry name" value="Ribokinase-like"/>
    <property type="match status" value="1"/>
</dbReference>
<evidence type="ECO:0000256" key="1">
    <source>
        <dbReference type="ARBA" id="ARBA00001771"/>
    </source>
</evidence>
<dbReference type="InterPro" id="IPR029056">
    <property type="entry name" value="Ribokinase-like"/>
</dbReference>
<evidence type="ECO:0000256" key="9">
    <source>
        <dbReference type="ARBA" id="ARBA00022842"/>
    </source>
</evidence>
<comment type="function">
    <text evidence="11">Catalyzes the phosphorylation of the hydroxyl group of 4-methyl-5-beta-hydroxyethylthiazole (THZ).</text>
</comment>
<dbReference type="CDD" id="cd01170">
    <property type="entry name" value="THZ_kinase"/>
    <property type="match status" value="1"/>
</dbReference>
<keyword evidence="10 11" id="KW-0784">Thiamine biosynthesis</keyword>
<gene>
    <name evidence="11 12" type="primary">thiM</name>
    <name evidence="12" type="ORF">H9725_09965</name>
</gene>
<proteinExistence type="inferred from homology"/>
<dbReference type="Pfam" id="PF02110">
    <property type="entry name" value="HK"/>
    <property type="match status" value="1"/>
</dbReference>
<name>A0A9D2JNU3_9FIRM</name>
<keyword evidence="5 11" id="KW-0479">Metal-binding</keyword>
<evidence type="ECO:0000256" key="5">
    <source>
        <dbReference type="ARBA" id="ARBA00022723"/>
    </source>
</evidence>
<dbReference type="Proteomes" id="UP000824065">
    <property type="component" value="Unassembled WGS sequence"/>
</dbReference>
<feature type="binding site" evidence="11">
    <location>
        <position position="168"/>
    </location>
    <ligand>
        <name>ATP</name>
        <dbReference type="ChEBI" id="CHEBI:30616"/>
    </ligand>
</feature>
<dbReference type="HAMAP" id="MF_00228">
    <property type="entry name" value="Thz_kinase"/>
    <property type="match status" value="1"/>
</dbReference>
<comment type="similarity">
    <text evidence="11">Belongs to the Thz kinase family.</text>
</comment>
<dbReference type="GO" id="GO:0000287">
    <property type="term" value="F:magnesium ion binding"/>
    <property type="evidence" value="ECO:0007669"/>
    <property type="project" value="UniProtKB-UniRule"/>
</dbReference>
<evidence type="ECO:0000256" key="2">
    <source>
        <dbReference type="ARBA" id="ARBA00001946"/>
    </source>
</evidence>
<comment type="cofactor">
    <cofactor evidence="2 11">
        <name>Mg(2+)</name>
        <dbReference type="ChEBI" id="CHEBI:18420"/>
    </cofactor>
</comment>
<keyword evidence="8 11" id="KW-0067">ATP-binding</keyword>
<dbReference type="AlphaFoldDB" id="A0A9D2JNU3"/>
<evidence type="ECO:0000256" key="8">
    <source>
        <dbReference type="ARBA" id="ARBA00022840"/>
    </source>
</evidence>
<comment type="pathway">
    <text evidence="3 11">Cofactor biosynthesis; thiamine diphosphate biosynthesis; 4-methyl-5-(2-phosphoethyl)-thiazole from 5-(2-hydroxyethyl)-4-methylthiazole: step 1/1.</text>
</comment>
<evidence type="ECO:0000313" key="12">
    <source>
        <dbReference type="EMBL" id="HIZ58873.1"/>
    </source>
</evidence>
<dbReference type="GO" id="GO:0005524">
    <property type="term" value="F:ATP binding"/>
    <property type="evidence" value="ECO:0007669"/>
    <property type="project" value="UniProtKB-UniRule"/>
</dbReference>
<evidence type="ECO:0000256" key="3">
    <source>
        <dbReference type="ARBA" id="ARBA00004868"/>
    </source>
</evidence>
<dbReference type="GO" id="GO:0004417">
    <property type="term" value="F:hydroxyethylthiazole kinase activity"/>
    <property type="evidence" value="ECO:0007669"/>
    <property type="project" value="UniProtKB-UniRule"/>
</dbReference>
<evidence type="ECO:0000256" key="4">
    <source>
        <dbReference type="ARBA" id="ARBA00022679"/>
    </source>
</evidence>
<reference evidence="12" key="1">
    <citation type="journal article" date="2021" name="PeerJ">
        <title>Extensive microbial diversity within the chicken gut microbiome revealed by metagenomics and culture.</title>
        <authorList>
            <person name="Gilroy R."/>
            <person name="Ravi A."/>
            <person name="Getino M."/>
            <person name="Pursley I."/>
            <person name="Horton D.L."/>
            <person name="Alikhan N.F."/>
            <person name="Baker D."/>
            <person name="Gharbi K."/>
            <person name="Hall N."/>
            <person name="Watson M."/>
            <person name="Adriaenssens E.M."/>
            <person name="Foster-Nyarko E."/>
            <person name="Jarju S."/>
            <person name="Secka A."/>
            <person name="Antonio M."/>
            <person name="Oren A."/>
            <person name="Chaudhuri R.R."/>
            <person name="La Ragione R."/>
            <person name="Hildebrand F."/>
            <person name="Pallen M.J."/>
        </authorList>
    </citation>
    <scope>NUCLEOTIDE SEQUENCE</scope>
    <source>
        <strain evidence="12">ChiBcec16-3735</strain>
    </source>
</reference>
<sequence>MLGAFLQAVRQAHPLIHCITNYVTVNDCANLLLAAGASPIMADAPEEAAEITARSQGLTLNLGTLQAGRVPVMLASGRQANRSGIPAVLDPVGAGASAFRTRTARQLLEEVRFAVIRGNLSEIQALAAGAGHPCGVDAGDRITPQTLDAALELARQLARRTGAVVAVTGETDLVTDGRAAFCIHNGHPMMRHVTGAGCQLSCLTAAFAAASPGQTLQAAAAAVCAMGLCGEIAYARLAPQEGNAAYRDKILDAVYRLTPAQLEEGARYELR</sequence>
<comment type="caution">
    <text evidence="12">The sequence shown here is derived from an EMBL/GenBank/DDBJ whole genome shotgun (WGS) entry which is preliminary data.</text>
</comment>
<evidence type="ECO:0000256" key="10">
    <source>
        <dbReference type="ARBA" id="ARBA00022977"/>
    </source>
</evidence>
<keyword evidence="7 11" id="KW-0418">Kinase</keyword>
<keyword evidence="9 11" id="KW-0460">Magnesium</keyword>
<dbReference type="GO" id="GO:0009229">
    <property type="term" value="P:thiamine diphosphate biosynthetic process"/>
    <property type="evidence" value="ECO:0007669"/>
    <property type="project" value="UniProtKB-UniRule"/>
</dbReference>
<feature type="binding site" evidence="11">
    <location>
        <position position="41"/>
    </location>
    <ligand>
        <name>substrate</name>
    </ligand>
</feature>
<feature type="binding site" evidence="11">
    <location>
        <position position="195"/>
    </location>
    <ligand>
        <name>substrate</name>
    </ligand>
</feature>
<evidence type="ECO:0000256" key="6">
    <source>
        <dbReference type="ARBA" id="ARBA00022741"/>
    </source>
</evidence>